<organism evidence="2 3">
    <name type="scientific">Nezara viridula</name>
    <name type="common">Southern green stink bug</name>
    <name type="synonym">Cimex viridulus</name>
    <dbReference type="NCBI Taxonomy" id="85310"/>
    <lineage>
        <taxon>Eukaryota</taxon>
        <taxon>Metazoa</taxon>
        <taxon>Ecdysozoa</taxon>
        <taxon>Arthropoda</taxon>
        <taxon>Hexapoda</taxon>
        <taxon>Insecta</taxon>
        <taxon>Pterygota</taxon>
        <taxon>Neoptera</taxon>
        <taxon>Paraneoptera</taxon>
        <taxon>Hemiptera</taxon>
        <taxon>Heteroptera</taxon>
        <taxon>Panheteroptera</taxon>
        <taxon>Pentatomomorpha</taxon>
        <taxon>Pentatomoidea</taxon>
        <taxon>Pentatomidae</taxon>
        <taxon>Pentatominae</taxon>
        <taxon>Nezara</taxon>
    </lineage>
</organism>
<keyword evidence="1" id="KW-0732">Signal</keyword>
<protein>
    <submittedName>
        <fullName evidence="2">Uncharacterized protein</fullName>
    </submittedName>
</protein>
<accession>A0A9P0HH05</accession>
<name>A0A9P0HH05_NEZVI</name>
<dbReference type="OrthoDB" id="6597389at2759"/>
<feature type="chain" id="PRO_5040369650" evidence="1">
    <location>
        <begin position="23"/>
        <end position="562"/>
    </location>
</feature>
<dbReference type="EMBL" id="OV725081">
    <property type="protein sequence ID" value="CAH1401750.1"/>
    <property type="molecule type" value="Genomic_DNA"/>
</dbReference>
<gene>
    <name evidence="2" type="ORF">NEZAVI_LOCUS10703</name>
</gene>
<proteinExistence type="predicted"/>
<sequence length="562" mass="64859">MLYKKTLFLFFIILNITCSVICQRNYTNVYYMKNHVLGLSEELKVDSVEEDKYFSGGKDVKHWLKLPSVSVLYLIGIKQKGLSLITITKKISTPFYQAVEKQIDVGDNITSTVAFKSYNYELQKMEDLVIISTDSEKNEIILYKIQNYKLVKFWVWKRYAKVQSLLQFTVMREDRLLLVDSDGITGYLYKFNIDKNSVHIRELEVINFSEKTSRISVSILFPEPYMYAVQDGKLAIYRYIRFCPESWIGEFIKQTSFEHLEVTDALPFHSNGREYLAVAGKLGGILRVDASDKFVQEVQIDNVIEWLVIHSGPEKENTLLFCKTEETIYIFYNSGFGWKTQVNPSCYKYDEQNKRIITKTNLGCLKEKKWSGAVSLDFGQLPTLIFGERKFIGEMYHIMLSIKRHILSMEELNDDNKDYGNYLSKMRSNLKDLVGVINKEDKIESTCSIVGMLTEIENIAAKAKEKVSNSCPAHSSIPTQRIASLNEVDKNVTIKEVQEKKTEHIPSYEVDDSEDINHLNSKLLKPPMHLISPDMEVRAPRFQDLGVDISMTGFSKKQENII</sequence>
<evidence type="ECO:0000313" key="2">
    <source>
        <dbReference type="EMBL" id="CAH1401750.1"/>
    </source>
</evidence>
<keyword evidence="3" id="KW-1185">Reference proteome</keyword>
<evidence type="ECO:0000313" key="3">
    <source>
        <dbReference type="Proteomes" id="UP001152798"/>
    </source>
</evidence>
<feature type="signal peptide" evidence="1">
    <location>
        <begin position="1"/>
        <end position="22"/>
    </location>
</feature>
<dbReference type="AlphaFoldDB" id="A0A9P0HH05"/>
<dbReference type="Proteomes" id="UP001152798">
    <property type="component" value="Chromosome 5"/>
</dbReference>
<reference evidence="2" key="1">
    <citation type="submission" date="2022-01" db="EMBL/GenBank/DDBJ databases">
        <authorList>
            <person name="King R."/>
        </authorList>
    </citation>
    <scope>NUCLEOTIDE SEQUENCE</scope>
</reference>
<evidence type="ECO:0000256" key="1">
    <source>
        <dbReference type="SAM" id="SignalP"/>
    </source>
</evidence>